<sequence>MSEHVASAVGDEIEPVVLQTDPVRVLRFGAATHNAHRIHYDTAHAHSEGLADRVVMAQLHGSLFFRAAARFVGDPDAVVSVGWQNRAPAYVGCTLTVTGTVRVVDGGRVTLALEERSGDGTLCAAGEAIVLPTVNPVC</sequence>
<dbReference type="SUPFAM" id="SSF54637">
    <property type="entry name" value="Thioesterase/thiol ester dehydrase-isomerase"/>
    <property type="match status" value="1"/>
</dbReference>
<reference evidence="2" key="1">
    <citation type="journal article" date="2019" name="Int. J. Syst. Evol. Microbiol.">
        <title>The Global Catalogue of Microorganisms (GCM) 10K type strain sequencing project: providing services to taxonomists for standard genome sequencing and annotation.</title>
        <authorList>
            <consortium name="The Broad Institute Genomics Platform"/>
            <consortium name="The Broad Institute Genome Sequencing Center for Infectious Disease"/>
            <person name="Wu L."/>
            <person name="Ma J."/>
        </authorList>
    </citation>
    <scope>NUCLEOTIDE SEQUENCE [LARGE SCALE GENOMIC DNA]</scope>
    <source>
        <strain evidence="2">DT72</strain>
    </source>
</reference>
<dbReference type="EMBL" id="JBHUFB010000019">
    <property type="protein sequence ID" value="MFD1814676.1"/>
    <property type="molecule type" value="Genomic_DNA"/>
</dbReference>
<accession>A0ABW4P9J1</accession>
<dbReference type="PANTHER" id="PTHR28152:SF1">
    <property type="entry name" value="HYDROXYACYL-THIOESTER DEHYDRATASE TYPE 2, MITOCHONDRIAL"/>
    <property type="match status" value="1"/>
</dbReference>
<evidence type="ECO:0000313" key="2">
    <source>
        <dbReference type="Proteomes" id="UP001597286"/>
    </source>
</evidence>
<dbReference type="InterPro" id="IPR052741">
    <property type="entry name" value="Mitochondrial_HTD2"/>
</dbReference>
<name>A0ABW4P9J1_9NOCA</name>
<comment type="caution">
    <text evidence="1">The sequence shown here is derived from an EMBL/GenBank/DDBJ whole genome shotgun (WGS) entry which is preliminary data.</text>
</comment>
<dbReference type="InterPro" id="IPR029069">
    <property type="entry name" value="HotDog_dom_sf"/>
</dbReference>
<dbReference type="Proteomes" id="UP001597286">
    <property type="component" value="Unassembled WGS sequence"/>
</dbReference>
<dbReference type="PANTHER" id="PTHR28152">
    <property type="entry name" value="HYDROXYACYL-THIOESTER DEHYDRATASE TYPE 2, MITOCHONDRIAL"/>
    <property type="match status" value="1"/>
</dbReference>
<keyword evidence="2" id="KW-1185">Reference proteome</keyword>
<gene>
    <name evidence="1" type="ORF">ACFSJG_20860</name>
</gene>
<protein>
    <submittedName>
        <fullName evidence="1">Acyl dehydratase</fullName>
    </submittedName>
</protein>
<dbReference type="Gene3D" id="3.10.129.10">
    <property type="entry name" value="Hotdog Thioesterase"/>
    <property type="match status" value="1"/>
</dbReference>
<evidence type="ECO:0000313" key="1">
    <source>
        <dbReference type="EMBL" id="MFD1814676.1"/>
    </source>
</evidence>
<dbReference type="RefSeq" id="WP_378487148.1">
    <property type="nucleotide sequence ID" value="NZ_JBHUFB010000019.1"/>
</dbReference>
<proteinExistence type="predicted"/>
<organism evidence="1 2">
    <name type="scientific">Rhodococcus gannanensis</name>
    <dbReference type="NCBI Taxonomy" id="1960308"/>
    <lineage>
        <taxon>Bacteria</taxon>
        <taxon>Bacillati</taxon>
        <taxon>Actinomycetota</taxon>
        <taxon>Actinomycetes</taxon>
        <taxon>Mycobacteriales</taxon>
        <taxon>Nocardiaceae</taxon>
        <taxon>Rhodococcus</taxon>
    </lineage>
</organism>